<dbReference type="HOGENOM" id="CLU_107606_0_0_11"/>
<gene>
    <name evidence="1" type="ORF">SNOD_11000</name>
</gene>
<dbReference type="RefSeq" id="WP_043439995.1">
    <property type="nucleotide sequence ID" value="NZ_CP009313.1"/>
</dbReference>
<name>A0A0B5DA96_9ACTN</name>
<reference evidence="2" key="1">
    <citation type="submission" date="2014-09" db="EMBL/GenBank/DDBJ databases">
        <title>Sequence of the Streptomyces nodosus genome.</title>
        <authorList>
            <person name="Sweeney P."/>
            <person name="Stephens N."/>
            <person name="Murphy C."/>
            <person name="Caffrey P."/>
        </authorList>
    </citation>
    <scope>NUCLEOTIDE SEQUENCE [LARGE SCALE GENOMIC DNA]</scope>
    <source>
        <strain evidence="2">ATCC 14899</strain>
    </source>
</reference>
<evidence type="ECO:0000313" key="1">
    <source>
        <dbReference type="EMBL" id="AJE40513.1"/>
    </source>
</evidence>
<sequence>MSHIELPAANVVADASKVILDGIKGDSQFPAFRAASLEYSDDWQCFTGFPVVANWHLETDAAPLFEEGLRALALKAAVYALTHDDQTAEIPIAVPVDELTHAMLAQAQLLTRIADARGISIIHQTDQEHTDYRAGGYTHDCYRLAWGEPPARYWLDHEEVVRRRGVLAGLYQSIGMGRSGREHALDFAEPVAV</sequence>
<accession>A0A0B5DA96</accession>
<evidence type="ECO:0000313" key="2">
    <source>
        <dbReference type="Proteomes" id="UP000031526"/>
    </source>
</evidence>
<dbReference type="Proteomes" id="UP000031526">
    <property type="component" value="Chromosome"/>
</dbReference>
<proteinExistence type="predicted"/>
<reference evidence="1 2" key="2">
    <citation type="journal article" date="2016" name="Appl. Microbiol. Biotechnol.">
        <title>Exploiting the genome sequence of Streptomyces nodosus for enhanced antibiotic production.</title>
        <authorList>
            <person name="Sweeney P."/>
            <person name="Murphy C.D."/>
            <person name="Caffrey P."/>
        </authorList>
    </citation>
    <scope>NUCLEOTIDE SEQUENCE [LARGE SCALE GENOMIC DNA]</scope>
    <source>
        <strain evidence="1 2">ATCC 14899</strain>
    </source>
</reference>
<organism evidence="1 2">
    <name type="scientific">Streptomyces nodosus</name>
    <dbReference type="NCBI Taxonomy" id="40318"/>
    <lineage>
        <taxon>Bacteria</taxon>
        <taxon>Bacillati</taxon>
        <taxon>Actinomycetota</taxon>
        <taxon>Actinomycetes</taxon>
        <taxon>Kitasatosporales</taxon>
        <taxon>Streptomycetaceae</taxon>
        <taxon>Streptomyces</taxon>
    </lineage>
</organism>
<dbReference type="AlphaFoldDB" id="A0A0B5DA96"/>
<dbReference type="EMBL" id="CP009313">
    <property type="protein sequence ID" value="AJE40513.1"/>
    <property type="molecule type" value="Genomic_DNA"/>
</dbReference>
<protein>
    <submittedName>
        <fullName evidence="1">Uncharacterized protein</fullName>
    </submittedName>
</protein>
<keyword evidence="2" id="KW-1185">Reference proteome</keyword>